<dbReference type="EMBL" id="BAAAQY010000010">
    <property type="protein sequence ID" value="GAA2243404.1"/>
    <property type="molecule type" value="Genomic_DNA"/>
</dbReference>
<evidence type="ECO:0008006" key="4">
    <source>
        <dbReference type="Google" id="ProtNLM"/>
    </source>
</evidence>
<comment type="caution">
    <text evidence="2">The sequence shown here is derived from an EMBL/GenBank/DDBJ whole genome shotgun (WGS) entry which is preliminary data.</text>
</comment>
<feature type="region of interest" description="Disordered" evidence="1">
    <location>
        <begin position="1"/>
        <end position="22"/>
    </location>
</feature>
<evidence type="ECO:0000313" key="2">
    <source>
        <dbReference type="EMBL" id="GAA2243404.1"/>
    </source>
</evidence>
<evidence type="ECO:0000313" key="3">
    <source>
        <dbReference type="Proteomes" id="UP001500929"/>
    </source>
</evidence>
<proteinExistence type="predicted"/>
<accession>A0ABN3DWX5</accession>
<organism evidence="2 3">
    <name type="scientific">Herbiconiux moechotypicola</name>
    <dbReference type="NCBI Taxonomy" id="637393"/>
    <lineage>
        <taxon>Bacteria</taxon>
        <taxon>Bacillati</taxon>
        <taxon>Actinomycetota</taxon>
        <taxon>Actinomycetes</taxon>
        <taxon>Micrococcales</taxon>
        <taxon>Microbacteriaceae</taxon>
        <taxon>Herbiconiux</taxon>
    </lineage>
</organism>
<gene>
    <name evidence="2" type="ORF">GCM10009851_30800</name>
</gene>
<evidence type="ECO:0000256" key="1">
    <source>
        <dbReference type="SAM" id="MobiDB-lite"/>
    </source>
</evidence>
<dbReference type="Proteomes" id="UP001500929">
    <property type="component" value="Unassembled WGS sequence"/>
</dbReference>
<protein>
    <recommendedName>
        <fullName evidence="4">Transposase</fullName>
    </recommendedName>
</protein>
<keyword evidence="3" id="KW-1185">Reference proteome</keyword>
<sequence>MVMARKKPRVPDPMNPFDGRPGLVNRINRVVYRYAGPAQVGIGRAEAPYVPPADPRCPLCGESMARHDIDRSGERTQLHCPTAGS</sequence>
<name>A0ABN3DWX5_9MICO</name>
<reference evidence="2 3" key="1">
    <citation type="journal article" date="2019" name="Int. J. Syst. Evol. Microbiol.">
        <title>The Global Catalogue of Microorganisms (GCM) 10K type strain sequencing project: providing services to taxonomists for standard genome sequencing and annotation.</title>
        <authorList>
            <consortium name="The Broad Institute Genomics Platform"/>
            <consortium name="The Broad Institute Genome Sequencing Center for Infectious Disease"/>
            <person name="Wu L."/>
            <person name="Ma J."/>
        </authorList>
    </citation>
    <scope>NUCLEOTIDE SEQUENCE [LARGE SCALE GENOMIC DNA]</scope>
    <source>
        <strain evidence="2 3">JCM 16117</strain>
    </source>
</reference>